<evidence type="ECO:0000259" key="9">
    <source>
        <dbReference type="PROSITE" id="PS50048"/>
    </source>
</evidence>
<gene>
    <name evidence="10" type="ORF">LTR97_004236</name>
</gene>
<sequence length="805" mass="89037">MFGSGSVVNGRDDGGEKPWGQSDGGGDHSQQHQLPLDAARKRVKVTRACDACRSKKKRCSGQVPCAPCRRSQATCTYDTIYLRGTAAPPSPAASASTTTTLNSQRLLYGETGSPHVPDTIQLQSPRPVQTLSNDHRSPVGRSTLQSTESSAYQFSRRTSPEPAAVTNVDGNYHGPTSAHSFLGRAWKRFDRGRSQSGISTPHENATSSLKSIFSFGDRSVPEVDAAAFSWPHPAVARELLQRYFDFSAPTYRVLHHATVAGWLSRIQEEKEGTQPSLSYPSAAAQAALLMVFATSSMFKADMANNVCDADSRGWQDSELYYLVAQGLLNSEVGPPRLESVQARFMTVLYLLSSSRVNKAWFTHGVTVQLIMALGLHRKRPLAGDGKSLDNVSSECQKRVLWCSYTVDKYLSVIMGRPRLLQDEDIDQDYPSRVNDEDLSGQAINLRPARDCTMDAPIFHARLARILARAAREQYAIQQLSDQKQIDVSIARSEEIAKWHQDLPPFISGAVQAGTLVPVFRRQLTVLRLAHYHITMFVTRPLLLRDYAKSLQPDYALRYRHQLRDCVLAAKDATDLVLSFVQDGQLFPAFWYTQYIAFNAISIIYIYMIQAMEKRIPARILCAVDEQPFVIDDQALFQLAESAQTHLAKATIRNAPAWRYSVILDGLRCEVTGSVARSRAQSPSGTQQHGGPMNGPLSAASGLEPKQPVTNNPAQSHGSLSSLDSDMRSLSAYYPSDYSGTGEDTSVRTYTHSNLFDPQAEKLLEGLSNNMGEVEFGIEFWSQFDSLPLSYIDPGIMDDMSLMARV</sequence>
<evidence type="ECO:0000256" key="2">
    <source>
        <dbReference type="ARBA" id="ARBA00022723"/>
    </source>
</evidence>
<dbReference type="InterPro" id="IPR051711">
    <property type="entry name" value="Stress_Response_Reg"/>
</dbReference>
<organism evidence="10 11">
    <name type="scientific">Elasticomyces elasticus</name>
    <dbReference type="NCBI Taxonomy" id="574655"/>
    <lineage>
        <taxon>Eukaryota</taxon>
        <taxon>Fungi</taxon>
        <taxon>Dikarya</taxon>
        <taxon>Ascomycota</taxon>
        <taxon>Pezizomycotina</taxon>
        <taxon>Dothideomycetes</taxon>
        <taxon>Dothideomycetidae</taxon>
        <taxon>Mycosphaerellales</taxon>
        <taxon>Teratosphaeriaceae</taxon>
        <taxon>Elasticomyces</taxon>
    </lineage>
</organism>
<feature type="region of interest" description="Disordered" evidence="7">
    <location>
        <begin position="1"/>
        <end position="38"/>
    </location>
</feature>
<keyword evidence="5" id="KW-0804">Transcription</keyword>
<dbReference type="InterPro" id="IPR007219">
    <property type="entry name" value="XnlR_reg_dom"/>
</dbReference>
<dbReference type="SMART" id="SM00066">
    <property type="entry name" value="GAL4"/>
    <property type="match status" value="1"/>
</dbReference>
<reference evidence="10" key="1">
    <citation type="submission" date="2023-08" db="EMBL/GenBank/DDBJ databases">
        <title>Black Yeasts Isolated from many extreme environments.</title>
        <authorList>
            <person name="Coleine C."/>
            <person name="Stajich J.E."/>
            <person name="Selbmann L."/>
        </authorList>
    </citation>
    <scope>NUCLEOTIDE SEQUENCE</scope>
    <source>
        <strain evidence="10">CCFEE 5810</strain>
    </source>
</reference>
<dbReference type="GO" id="GO:0000981">
    <property type="term" value="F:DNA-binding transcription factor activity, RNA polymerase II-specific"/>
    <property type="evidence" value="ECO:0007669"/>
    <property type="project" value="InterPro"/>
</dbReference>
<feature type="transmembrane region" description="Helical" evidence="8">
    <location>
        <begin position="588"/>
        <end position="608"/>
    </location>
</feature>
<dbReference type="CDD" id="cd12148">
    <property type="entry name" value="fungal_TF_MHR"/>
    <property type="match status" value="1"/>
</dbReference>
<dbReference type="InterPro" id="IPR001138">
    <property type="entry name" value="Zn2Cys6_DnaBD"/>
</dbReference>
<dbReference type="InterPro" id="IPR036864">
    <property type="entry name" value="Zn2-C6_fun-type_DNA-bd_sf"/>
</dbReference>
<evidence type="ECO:0000256" key="5">
    <source>
        <dbReference type="ARBA" id="ARBA00023163"/>
    </source>
</evidence>
<dbReference type="GO" id="GO:0008270">
    <property type="term" value="F:zinc ion binding"/>
    <property type="evidence" value="ECO:0007669"/>
    <property type="project" value="InterPro"/>
</dbReference>
<evidence type="ECO:0000313" key="10">
    <source>
        <dbReference type="EMBL" id="KAK5703287.1"/>
    </source>
</evidence>
<dbReference type="Gene3D" id="4.10.240.10">
    <property type="entry name" value="Zn(2)-C6 fungal-type DNA-binding domain"/>
    <property type="match status" value="1"/>
</dbReference>
<dbReference type="GO" id="GO:0006351">
    <property type="term" value="P:DNA-templated transcription"/>
    <property type="evidence" value="ECO:0007669"/>
    <property type="project" value="InterPro"/>
</dbReference>
<comment type="subcellular location">
    <subcellularLocation>
        <location evidence="1">Nucleus</location>
    </subcellularLocation>
</comment>
<feature type="compositionally biased region" description="Polar residues" evidence="7">
    <location>
        <begin position="140"/>
        <end position="157"/>
    </location>
</feature>
<feature type="compositionally biased region" description="Polar residues" evidence="7">
    <location>
        <begin position="707"/>
        <end position="717"/>
    </location>
</feature>
<dbReference type="Pfam" id="PF00172">
    <property type="entry name" value="Zn_clus"/>
    <property type="match status" value="1"/>
</dbReference>
<dbReference type="PROSITE" id="PS50048">
    <property type="entry name" value="ZN2_CY6_FUNGAL_2"/>
    <property type="match status" value="1"/>
</dbReference>
<evidence type="ECO:0000256" key="8">
    <source>
        <dbReference type="SAM" id="Phobius"/>
    </source>
</evidence>
<dbReference type="GO" id="GO:0045944">
    <property type="term" value="P:positive regulation of transcription by RNA polymerase II"/>
    <property type="evidence" value="ECO:0007669"/>
    <property type="project" value="TreeGrafter"/>
</dbReference>
<evidence type="ECO:0000313" key="11">
    <source>
        <dbReference type="Proteomes" id="UP001310594"/>
    </source>
</evidence>
<dbReference type="EMBL" id="JAVRQU010000005">
    <property type="protein sequence ID" value="KAK5703287.1"/>
    <property type="molecule type" value="Genomic_DNA"/>
</dbReference>
<dbReference type="PANTHER" id="PTHR47540:SF3">
    <property type="entry name" value="ZN(II)2CYS6 TRANSCRIPTION FACTOR (EUROFUNG)"/>
    <property type="match status" value="1"/>
</dbReference>
<dbReference type="GO" id="GO:0043565">
    <property type="term" value="F:sequence-specific DNA binding"/>
    <property type="evidence" value="ECO:0007669"/>
    <property type="project" value="TreeGrafter"/>
</dbReference>
<keyword evidence="3" id="KW-0805">Transcription regulation</keyword>
<keyword evidence="2" id="KW-0479">Metal-binding</keyword>
<feature type="domain" description="Zn(2)-C6 fungal-type" evidence="9">
    <location>
        <begin position="48"/>
        <end position="77"/>
    </location>
</feature>
<keyword evidence="8" id="KW-0812">Transmembrane</keyword>
<dbReference type="CDD" id="cd00067">
    <property type="entry name" value="GAL4"/>
    <property type="match status" value="1"/>
</dbReference>
<dbReference type="SUPFAM" id="SSF57701">
    <property type="entry name" value="Zn2/Cys6 DNA-binding domain"/>
    <property type="match status" value="1"/>
</dbReference>
<dbReference type="Pfam" id="PF04082">
    <property type="entry name" value="Fungal_trans"/>
    <property type="match status" value="1"/>
</dbReference>
<protein>
    <recommendedName>
        <fullName evidence="9">Zn(2)-C6 fungal-type domain-containing protein</fullName>
    </recommendedName>
</protein>
<evidence type="ECO:0000256" key="7">
    <source>
        <dbReference type="SAM" id="MobiDB-lite"/>
    </source>
</evidence>
<dbReference type="GO" id="GO:0005634">
    <property type="term" value="C:nucleus"/>
    <property type="evidence" value="ECO:0007669"/>
    <property type="project" value="UniProtKB-SubCell"/>
</dbReference>
<feature type="region of interest" description="Disordered" evidence="7">
    <location>
        <begin position="127"/>
        <end position="172"/>
    </location>
</feature>
<keyword evidence="6" id="KW-0539">Nucleus</keyword>
<dbReference type="AlphaFoldDB" id="A0AAN7W8S1"/>
<keyword evidence="8" id="KW-0472">Membrane</keyword>
<accession>A0AAN7W8S1</accession>
<name>A0AAN7W8S1_9PEZI</name>
<evidence type="ECO:0000256" key="1">
    <source>
        <dbReference type="ARBA" id="ARBA00004123"/>
    </source>
</evidence>
<evidence type="ECO:0000256" key="4">
    <source>
        <dbReference type="ARBA" id="ARBA00023125"/>
    </source>
</evidence>
<dbReference type="Proteomes" id="UP001310594">
    <property type="component" value="Unassembled WGS sequence"/>
</dbReference>
<keyword evidence="4" id="KW-0238">DNA-binding</keyword>
<comment type="caution">
    <text evidence="10">The sequence shown here is derived from an EMBL/GenBank/DDBJ whole genome shotgun (WGS) entry which is preliminary data.</text>
</comment>
<dbReference type="SMART" id="SM00906">
    <property type="entry name" value="Fungal_trans"/>
    <property type="match status" value="1"/>
</dbReference>
<dbReference type="PANTHER" id="PTHR47540">
    <property type="entry name" value="THIAMINE REPRESSIBLE GENES REGULATORY PROTEIN THI5"/>
    <property type="match status" value="1"/>
</dbReference>
<evidence type="ECO:0000256" key="3">
    <source>
        <dbReference type="ARBA" id="ARBA00023015"/>
    </source>
</evidence>
<evidence type="ECO:0000256" key="6">
    <source>
        <dbReference type="ARBA" id="ARBA00023242"/>
    </source>
</evidence>
<feature type="compositionally biased region" description="Polar residues" evidence="7">
    <location>
        <begin position="678"/>
        <end position="688"/>
    </location>
</feature>
<feature type="region of interest" description="Disordered" evidence="7">
    <location>
        <begin position="674"/>
        <end position="721"/>
    </location>
</feature>
<dbReference type="PROSITE" id="PS00463">
    <property type="entry name" value="ZN2_CY6_FUNGAL_1"/>
    <property type="match status" value="1"/>
</dbReference>
<proteinExistence type="predicted"/>
<keyword evidence="8" id="KW-1133">Transmembrane helix</keyword>